<sequence length="98" mass="11651">MNSCARRAILVNVQNLALVIFRIGFYLKEKVDSELERKAQHLLQELPWPLGQFPNVKLRVEPQAFYFLFDGGYFTRCLFHNEYSFLAYFLSKKNRSKK</sequence>
<dbReference type="EMBL" id="CAJZBQ010000047">
    <property type="protein sequence ID" value="CAG9328957.1"/>
    <property type="molecule type" value="Genomic_DNA"/>
</dbReference>
<accession>A0AAU9JWP7</accession>
<comment type="caution">
    <text evidence="1">The sequence shown here is derived from an EMBL/GenBank/DDBJ whole genome shotgun (WGS) entry which is preliminary data.</text>
</comment>
<evidence type="ECO:0000313" key="2">
    <source>
        <dbReference type="Proteomes" id="UP001162131"/>
    </source>
</evidence>
<name>A0AAU9JWP7_9CILI</name>
<organism evidence="1 2">
    <name type="scientific">Blepharisma stoltei</name>
    <dbReference type="NCBI Taxonomy" id="1481888"/>
    <lineage>
        <taxon>Eukaryota</taxon>
        <taxon>Sar</taxon>
        <taxon>Alveolata</taxon>
        <taxon>Ciliophora</taxon>
        <taxon>Postciliodesmatophora</taxon>
        <taxon>Heterotrichea</taxon>
        <taxon>Heterotrichida</taxon>
        <taxon>Blepharismidae</taxon>
        <taxon>Blepharisma</taxon>
    </lineage>
</organism>
<dbReference type="Proteomes" id="UP001162131">
    <property type="component" value="Unassembled WGS sequence"/>
</dbReference>
<reference evidence="1" key="1">
    <citation type="submission" date="2021-09" db="EMBL/GenBank/DDBJ databases">
        <authorList>
            <consortium name="AG Swart"/>
            <person name="Singh M."/>
            <person name="Singh A."/>
            <person name="Seah K."/>
            <person name="Emmerich C."/>
        </authorList>
    </citation>
    <scope>NUCLEOTIDE SEQUENCE</scope>
    <source>
        <strain evidence="1">ATCC30299</strain>
    </source>
</reference>
<protein>
    <submittedName>
        <fullName evidence="1">Uncharacterized protein</fullName>
    </submittedName>
</protein>
<keyword evidence="2" id="KW-1185">Reference proteome</keyword>
<dbReference type="AlphaFoldDB" id="A0AAU9JWP7"/>
<proteinExistence type="predicted"/>
<gene>
    <name evidence="1" type="ORF">BSTOLATCC_MIC48328</name>
</gene>
<evidence type="ECO:0000313" key="1">
    <source>
        <dbReference type="EMBL" id="CAG9328957.1"/>
    </source>
</evidence>